<reference evidence="3 4" key="1">
    <citation type="submission" date="2020-08" db="EMBL/GenBank/DDBJ databases">
        <title>Genomic Encyclopedia of Type Strains, Phase IV (KMG-IV): sequencing the most valuable type-strain genomes for metagenomic binning, comparative biology and taxonomic classification.</title>
        <authorList>
            <person name="Goeker M."/>
        </authorList>
    </citation>
    <scope>NUCLEOTIDE SEQUENCE [LARGE SCALE GENOMIC DNA]</scope>
    <source>
        <strain evidence="3 4">DSM 103679</strain>
    </source>
</reference>
<gene>
    <name evidence="3" type="ORF">HNP77_001139</name>
</gene>
<evidence type="ECO:0000256" key="1">
    <source>
        <dbReference type="SAM" id="MobiDB-lite"/>
    </source>
</evidence>
<evidence type="ECO:0000313" key="3">
    <source>
        <dbReference type="EMBL" id="MBB5218770.1"/>
    </source>
</evidence>
<feature type="compositionally biased region" description="Acidic residues" evidence="1">
    <location>
        <begin position="47"/>
        <end position="58"/>
    </location>
</feature>
<feature type="signal peptide" evidence="2">
    <location>
        <begin position="1"/>
        <end position="22"/>
    </location>
</feature>
<organism evidence="3 4">
    <name type="scientific">Treponema rectale</name>
    <dbReference type="NCBI Taxonomy" id="744512"/>
    <lineage>
        <taxon>Bacteria</taxon>
        <taxon>Pseudomonadati</taxon>
        <taxon>Spirochaetota</taxon>
        <taxon>Spirochaetia</taxon>
        <taxon>Spirochaetales</taxon>
        <taxon>Treponemataceae</taxon>
        <taxon>Treponema</taxon>
    </lineage>
</organism>
<sequence>MERRLLPLIILVFSAFSVFSQAPSQIDQLRIQVWADLDPFPGVFSESESETAETETEAEAEKESESAALKEQNLKEKIFHQKFDFAIDRTKEISPFLIAGMLDGWSFEYTPYDKTRRVDEYWEFNQLVPFNKDVNQLTFNSPKVEEDRLVCWVYCNRTESQKRNYKAWTSIVHPHIHGKGTGSVQDGFKGIQDAVSEAAKNAVRDYWRIYIKNKPKEISGKVLLIRDPRIYISSGQYVVDLDFFLETDRIVSYNYY</sequence>
<protein>
    <submittedName>
        <fullName evidence="3">Uncharacterized protein</fullName>
    </submittedName>
</protein>
<keyword evidence="4" id="KW-1185">Reference proteome</keyword>
<proteinExistence type="predicted"/>
<accession>A0A840SDH0</accession>
<name>A0A840SDH0_9SPIR</name>
<evidence type="ECO:0000256" key="2">
    <source>
        <dbReference type="SAM" id="SignalP"/>
    </source>
</evidence>
<evidence type="ECO:0000313" key="4">
    <source>
        <dbReference type="Proteomes" id="UP000578697"/>
    </source>
</evidence>
<dbReference type="AlphaFoldDB" id="A0A840SDH0"/>
<feature type="chain" id="PRO_5032390290" evidence="2">
    <location>
        <begin position="23"/>
        <end position="256"/>
    </location>
</feature>
<dbReference type="EMBL" id="JACHFR010000002">
    <property type="protein sequence ID" value="MBB5218770.1"/>
    <property type="molecule type" value="Genomic_DNA"/>
</dbReference>
<keyword evidence="2" id="KW-0732">Signal</keyword>
<comment type="caution">
    <text evidence="3">The sequence shown here is derived from an EMBL/GenBank/DDBJ whole genome shotgun (WGS) entry which is preliminary data.</text>
</comment>
<dbReference type="Proteomes" id="UP000578697">
    <property type="component" value="Unassembled WGS sequence"/>
</dbReference>
<dbReference type="RefSeq" id="WP_184652211.1">
    <property type="nucleotide sequence ID" value="NZ_JACHFR010000002.1"/>
</dbReference>
<feature type="region of interest" description="Disordered" evidence="1">
    <location>
        <begin position="45"/>
        <end position="68"/>
    </location>
</feature>